<dbReference type="AlphaFoldDB" id="A0A813VES1"/>
<feature type="region of interest" description="Disordered" evidence="1">
    <location>
        <begin position="72"/>
        <end position="93"/>
    </location>
</feature>
<proteinExistence type="predicted"/>
<evidence type="ECO:0000256" key="1">
    <source>
        <dbReference type="SAM" id="MobiDB-lite"/>
    </source>
</evidence>
<feature type="compositionally biased region" description="Polar residues" evidence="1">
    <location>
        <begin position="72"/>
        <end position="86"/>
    </location>
</feature>
<evidence type="ECO:0000313" key="2">
    <source>
        <dbReference type="EMBL" id="CAF0841880.1"/>
    </source>
</evidence>
<comment type="caution">
    <text evidence="2">The sequence shown here is derived from an EMBL/GenBank/DDBJ whole genome shotgun (WGS) entry which is preliminary data.</text>
</comment>
<accession>A0A813VES1</accession>
<protein>
    <submittedName>
        <fullName evidence="2">Uncharacterized protein</fullName>
    </submittedName>
</protein>
<reference evidence="2" key="1">
    <citation type="submission" date="2021-02" db="EMBL/GenBank/DDBJ databases">
        <authorList>
            <person name="Nowell W R."/>
        </authorList>
    </citation>
    <scope>NUCLEOTIDE SEQUENCE</scope>
</reference>
<dbReference type="Proteomes" id="UP000663864">
    <property type="component" value="Unassembled WGS sequence"/>
</dbReference>
<evidence type="ECO:0000313" key="3">
    <source>
        <dbReference type="Proteomes" id="UP000663864"/>
    </source>
</evidence>
<sequence length="93" mass="10657">MNAISFLWDFQAIAYNFQKLIRVCNDEKDICFLNVCHVLLLALQKIGITRNLDNAPIDLKDSLVYRLDQPLNRNRPSSVLNESVSKPESLPPE</sequence>
<name>A0A813VES1_9BILA</name>
<dbReference type="EMBL" id="CAJNOT010000106">
    <property type="protein sequence ID" value="CAF0841880.1"/>
    <property type="molecule type" value="Genomic_DNA"/>
</dbReference>
<organism evidence="2 3">
    <name type="scientific">Rotaria sordida</name>
    <dbReference type="NCBI Taxonomy" id="392033"/>
    <lineage>
        <taxon>Eukaryota</taxon>
        <taxon>Metazoa</taxon>
        <taxon>Spiralia</taxon>
        <taxon>Gnathifera</taxon>
        <taxon>Rotifera</taxon>
        <taxon>Eurotatoria</taxon>
        <taxon>Bdelloidea</taxon>
        <taxon>Philodinida</taxon>
        <taxon>Philodinidae</taxon>
        <taxon>Rotaria</taxon>
    </lineage>
</organism>
<gene>
    <name evidence="2" type="ORF">ZHD862_LOCUS4422</name>
</gene>